<comment type="subcellular location">
    <subcellularLocation>
        <location evidence="1">Membrane</location>
        <topology evidence="1">Single-pass type II membrane protein</topology>
    </subcellularLocation>
</comment>
<dbReference type="InterPro" id="IPR016187">
    <property type="entry name" value="CTDL_fold"/>
</dbReference>
<dbReference type="GeneTree" id="ENSGT00940000154752"/>
<evidence type="ECO:0000256" key="5">
    <source>
        <dbReference type="ARBA" id="ARBA00022989"/>
    </source>
</evidence>
<sequence>MNNQRVTYAELNVAKYAKRQQRKPKVTKGSISVVEQEITYAELNLQNASQDLQGNDRNDHCKDLPSPREKLIAGILGIICLVLLSTVLTIVVIPFSKVVGQNNSSLITRIEKAYNCHCPKKWFTYSNNCYYIGSEKKAWNESLMACASKNSSLLYIDNEEEMKFLNSISLLSWIGVFRNSSDHAWMSINGSTFKMNITESSSGVTWPPPTGCTTFWLTEAAEMNNQREKYSELNLVKDTRRQQMKPKGTKSSISVTEQEITYVELNLQDASRDLLGDDKNDHCKDLPSPPGKLVAGILGIICFVLLSTVVTMIVVTKSTLILEQNTSTLITRNQKEYHCGHCPKEWLTYSNNCYYISIERKAWNESLMACASKNSNLLYIDNEEEMNVLNSLNVFLWIGLSHSTSKNAWLWPNGSTFSSKLFPVSSGRDKNCVFLDFPENKLSPGSCLETKIYVCKHQAL</sequence>
<evidence type="ECO:0000259" key="9">
    <source>
        <dbReference type="PROSITE" id="PS50041"/>
    </source>
</evidence>
<dbReference type="GO" id="GO:0004888">
    <property type="term" value="F:transmembrane signaling receptor activity"/>
    <property type="evidence" value="ECO:0000318"/>
    <property type="project" value="GO_Central"/>
</dbReference>
<dbReference type="PANTHER" id="PTHR22800:SF255">
    <property type="entry name" value="C-TYPE LECTIN DOMAIN-CONTAINING PROTEIN"/>
    <property type="match status" value="1"/>
</dbReference>
<keyword evidence="2 8" id="KW-0812">Transmembrane</keyword>
<dbReference type="Ensembl" id="ENSECAT00000024762.3">
    <property type="protein sequence ID" value="ENSECAP00000020588.2"/>
    <property type="gene ID" value="ENSECAG00000022791.4"/>
</dbReference>
<reference evidence="10 11" key="1">
    <citation type="journal article" date="2009" name="Science">
        <title>Genome sequence, comparative analysis, and population genetics of the domestic horse.</title>
        <authorList>
            <consortium name="Broad Institute Genome Sequencing Platform"/>
            <consortium name="Broad Institute Whole Genome Assembly Team"/>
            <person name="Wade C.M."/>
            <person name="Giulotto E."/>
            <person name="Sigurdsson S."/>
            <person name="Zoli M."/>
            <person name="Gnerre S."/>
            <person name="Imsland F."/>
            <person name="Lear T.L."/>
            <person name="Adelson D.L."/>
            <person name="Bailey E."/>
            <person name="Bellone R.R."/>
            <person name="Bloecker H."/>
            <person name="Distl O."/>
            <person name="Edgar R.C."/>
            <person name="Garber M."/>
            <person name="Leeb T."/>
            <person name="Mauceli E."/>
            <person name="MacLeod J.N."/>
            <person name="Penedo M.C.T."/>
            <person name="Raison J.M."/>
            <person name="Sharpe T."/>
            <person name="Vogel J."/>
            <person name="Andersson L."/>
            <person name="Antczak D.F."/>
            <person name="Biagi T."/>
            <person name="Binns M.M."/>
            <person name="Chowdhary B.P."/>
            <person name="Coleman S.J."/>
            <person name="Della Valle G."/>
            <person name="Fryc S."/>
            <person name="Guerin G."/>
            <person name="Hasegawa T."/>
            <person name="Hill E.W."/>
            <person name="Jurka J."/>
            <person name="Kiialainen A."/>
            <person name="Lindgren G."/>
            <person name="Liu J."/>
            <person name="Magnani E."/>
            <person name="Mickelson J.R."/>
            <person name="Murray J."/>
            <person name="Nergadze S.G."/>
            <person name="Onofrio R."/>
            <person name="Pedroni S."/>
            <person name="Piras M.F."/>
            <person name="Raudsepp T."/>
            <person name="Rocchi M."/>
            <person name="Roeed K.H."/>
            <person name="Ryder O.A."/>
            <person name="Searle S."/>
            <person name="Skow L."/>
            <person name="Swinburne J.E."/>
            <person name="Syvaenen A.C."/>
            <person name="Tozaki T."/>
            <person name="Valberg S.J."/>
            <person name="Vaudin M."/>
            <person name="White J.R."/>
            <person name="Zody M.C."/>
            <person name="Lander E.S."/>
            <person name="Lindblad-Toh K."/>
        </authorList>
    </citation>
    <scope>NUCLEOTIDE SEQUENCE [LARGE SCALE GENOMIC DNA]</scope>
    <source>
        <strain evidence="10 11">Thoroughbred</strain>
    </source>
</reference>
<dbReference type="InterPro" id="IPR050919">
    <property type="entry name" value="NKG2/CD94_NK_receptors"/>
</dbReference>
<dbReference type="SMART" id="SM00034">
    <property type="entry name" value="CLECT"/>
    <property type="match status" value="2"/>
</dbReference>
<evidence type="ECO:0000313" key="10">
    <source>
        <dbReference type="Ensembl" id="ENSECAP00000020588.2"/>
    </source>
</evidence>
<feature type="transmembrane region" description="Helical" evidence="8">
    <location>
        <begin position="293"/>
        <end position="315"/>
    </location>
</feature>
<accession>F6WCZ8</accession>
<reference evidence="10" key="2">
    <citation type="submission" date="2025-08" db="UniProtKB">
        <authorList>
            <consortium name="Ensembl"/>
        </authorList>
    </citation>
    <scope>IDENTIFICATION</scope>
    <source>
        <strain evidence="10">Thoroughbred</strain>
    </source>
</reference>
<proteinExistence type="predicted"/>
<reference evidence="10" key="3">
    <citation type="submission" date="2025-09" db="UniProtKB">
        <authorList>
            <consortium name="Ensembl"/>
        </authorList>
    </citation>
    <scope>IDENTIFICATION</scope>
    <source>
        <strain evidence="10">Thoroughbred</strain>
    </source>
</reference>
<name>F6WCZ8_HORSE</name>
<protein>
    <recommendedName>
        <fullName evidence="9">C-type lectin domain-containing protein</fullName>
    </recommendedName>
</protein>
<evidence type="ECO:0000313" key="11">
    <source>
        <dbReference type="Proteomes" id="UP000002281"/>
    </source>
</evidence>
<keyword evidence="11" id="KW-1185">Reference proteome</keyword>
<dbReference type="GO" id="GO:0030246">
    <property type="term" value="F:carbohydrate binding"/>
    <property type="evidence" value="ECO:0007669"/>
    <property type="project" value="UniProtKB-KW"/>
</dbReference>
<evidence type="ECO:0000256" key="7">
    <source>
        <dbReference type="ARBA" id="ARBA00023180"/>
    </source>
</evidence>
<dbReference type="Pfam" id="PF00059">
    <property type="entry name" value="Lectin_C"/>
    <property type="match status" value="2"/>
</dbReference>
<dbReference type="CDD" id="cd03593">
    <property type="entry name" value="CLECT_NK_receptors_like"/>
    <property type="match status" value="2"/>
</dbReference>
<feature type="domain" description="C-type lectin" evidence="9">
    <location>
        <begin position="349"/>
        <end position="456"/>
    </location>
</feature>
<dbReference type="Bgee" id="ENSECAG00000022791">
    <property type="expression patterns" value="Expressed in blood and 8 other cell types or tissues"/>
</dbReference>
<dbReference type="SUPFAM" id="SSF56436">
    <property type="entry name" value="C-type lectin-like"/>
    <property type="match status" value="2"/>
</dbReference>
<evidence type="ECO:0000256" key="6">
    <source>
        <dbReference type="ARBA" id="ARBA00023136"/>
    </source>
</evidence>
<keyword evidence="5 8" id="KW-1133">Transmembrane helix</keyword>
<dbReference type="AlphaFoldDB" id="F6WCZ8"/>
<dbReference type="InterPro" id="IPR033992">
    <property type="entry name" value="NKR-like_CTLD"/>
</dbReference>
<dbReference type="Gene3D" id="1.10.287.770">
    <property type="entry name" value="YojJ-like"/>
    <property type="match status" value="1"/>
</dbReference>
<dbReference type="Proteomes" id="UP000002281">
    <property type="component" value="Chromosome 6"/>
</dbReference>
<feature type="transmembrane region" description="Helical" evidence="8">
    <location>
        <begin position="71"/>
        <end position="95"/>
    </location>
</feature>
<keyword evidence="6 8" id="KW-0472">Membrane</keyword>
<feature type="domain" description="C-type lectin" evidence="9">
    <location>
        <begin position="125"/>
        <end position="215"/>
    </location>
</feature>
<dbReference type="InterPro" id="IPR001304">
    <property type="entry name" value="C-type_lectin-like"/>
</dbReference>
<keyword evidence="3" id="KW-0430">Lectin</keyword>
<dbReference type="GO" id="GO:0002223">
    <property type="term" value="P:stimulatory C-type lectin receptor signaling pathway"/>
    <property type="evidence" value="ECO:0000318"/>
    <property type="project" value="GO_Central"/>
</dbReference>
<evidence type="ECO:0000256" key="3">
    <source>
        <dbReference type="ARBA" id="ARBA00022734"/>
    </source>
</evidence>
<dbReference type="HOGENOM" id="CLU_049894_9_2_1"/>
<dbReference type="InterPro" id="IPR016186">
    <property type="entry name" value="C-type_lectin-like/link_sf"/>
</dbReference>
<evidence type="ECO:0000256" key="1">
    <source>
        <dbReference type="ARBA" id="ARBA00004606"/>
    </source>
</evidence>
<evidence type="ECO:0000256" key="8">
    <source>
        <dbReference type="SAM" id="Phobius"/>
    </source>
</evidence>
<keyword evidence="4" id="KW-0735">Signal-anchor</keyword>
<keyword evidence="7" id="KW-0325">Glycoprotein</keyword>
<evidence type="ECO:0000256" key="2">
    <source>
        <dbReference type="ARBA" id="ARBA00022692"/>
    </source>
</evidence>
<evidence type="ECO:0000256" key="4">
    <source>
        <dbReference type="ARBA" id="ARBA00022968"/>
    </source>
</evidence>
<dbReference type="PANTHER" id="PTHR22800">
    <property type="entry name" value="C-TYPE LECTIN PROTEINS"/>
    <property type="match status" value="1"/>
</dbReference>
<dbReference type="GO" id="GO:0009897">
    <property type="term" value="C:external side of plasma membrane"/>
    <property type="evidence" value="ECO:0000318"/>
    <property type="project" value="GO_Central"/>
</dbReference>
<dbReference type="Gene3D" id="3.10.100.10">
    <property type="entry name" value="Mannose-Binding Protein A, subunit A"/>
    <property type="match status" value="2"/>
</dbReference>
<organism evidence="10 11">
    <name type="scientific">Equus caballus</name>
    <name type="common">Horse</name>
    <dbReference type="NCBI Taxonomy" id="9796"/>
    <lineage>
        <taxon>Eukaryota</taxon>
        <taxon>Metazoa</taxon>
        <taxon>Chordata</taxon>
        <taxon>Craniata</taxon>
        <taxon>Vertebrata</taxon>
        <taxon>Euteleostomi</taxon>
        <taxon>Mammalia</taxon>
        <taxon>Eutheria</taxon>
        <taxon>Laurasiatheria</taxon>
        <taxon>Perissodactyla</taxon>
        <taxon>Equidae</taxon>
        <taxon>Equus</taxon>
    </lineage>
</organism>
<dbReference type="GO" id="GO:0045954">
    <property type="term" value="P:positive regulation of natural killer cell mediated cytotoxicity"/>
    <property type="evidence" value="ECO:0000318"/>
    <property type="project" value="GO_Central"/>
</dbReference>
<dbReference type="PROSITE" id="PS50041">
    <property type="entry name" value="C_TYPE_LECTIN_2"/>
    <property type="match status" value="2"/>
</dbReference>